<comment type="subcellular location">
    <subcellularLocation>
        <location evidence="1">Nucleus</location>
    </subcellularLocation>
</comment>
<dbReference type="SUPFAM" id="SSF103612">
    <property type="entry name" value="SBT domain"/>
    <property type="match status" value="1"/>
</dbReference>
<keyword evidence="2" id="KW-0479">Metal-binding</keyword>
<name>A0AAD4XPZ5_9MAGN</name>
<evidence type="ECO:0000256" key="9">
    <source>
        <dbReference type="PROSITE-ProRule" id="PRU00470"/>
    </source>
</evidence>
<dbReference type="GO" id="GO:0005634">
    <property type="term" value="C:nucleus"/>
    <property type="evidence" value="ECO:0007669"/>
    <property type="project" value="UniProtKB-SubCell"/>
</dbReference>
<dbReference type="GO" id="GO:0008270">
    <property type="term" value="F:zinc ion binding"/>
    <property type="evidence" value="ECO:0007669"/>
    <property type="project" value="UniProtKB-KW"/>
</dbReference>
<keyword evidence="3 9" id="KW-0863">Zinc-finger</keyword>
<evidence type="ECO:0000256" key="7">
    <source>
        <dbReference type="ARBA" id="ARBA00023163"/>
    </source>
</evidence>
<dbReference type="PROSITE" id="PS51141">
    <property type="entry name" value="ZF_SBP"/>
    <property type="match status" value="1"/>
</dbReference>
<feature type="compositionally biased region" description="Polar residues" evidence="10">
    <location>
        <begin position="446"/>
        <end position="461"/>
    </location>
</feature>
<gene>
    <name evidence="12" type="ORF">MKW98_012589</name>
</gene>
<evidence type="ECO:0000256" key="1">
    <source>
        <dbReference type="ARBA" id="ARBA00004123"/>
    </source>
</evidence>
<evidence type="ECO:0000313" key="13">
    <source>
        <dbReference type="Proteomes" id="UP001202328"/>
    </source>
</evidence>
<keyword evidence="8" id="KW-0539">Nucleus</keyword>
<dbReference type="PANTHER" id="PTHR31251">
    <property type="entry name" value="SQUAMOSA PROMOTER-BINDING-LIKE PROTEIN 4"/>
    <property type="match status" value="1"/>
</dbReference>
<keyword evidence="6" id="KW-0238">DNA-binding</keyword>
<dbReference type="AlphaFoldDB" id="A0AAD4XPZ5"/>
<evidence type="ECO:0000313" key="12">
    <source>
        <dbReference type="EMBL" id="KAI3932618.1"/>
    </source>
</evidence>
<protein>
    <recommendedName>
        <fullName evidence="11">SBP-type domain-containing protein</fullName>
    </recommendedName>
</protein>
<sequence>MMNKYISNGDGDNEICNTNNPSMVSFVGLDTNNQKHFGEWETNNISSHHQQHHHHQPTATNNHNNVNPNFLNSSSTTNNSNNIFENFNNNFLSTTPHSSTLFPSNNFFSSTSSSSTYNNNNNSTQFLDFPPSSSTSTNFFLKNKPQLNSSTSFDGSGLYYNSINNDYRRIGLNLGHRTYFSSRESTMMLDRLVRRPRGFYLENQVPRCQAEGCNVELTHAKHYHRRHKVCEFHSKATKVVAGGIEQRFCQQCSRFHVLAEFDESKRSCRKRLADHNRRRRKPHQPSGPYNETSSTSSAVKPVASENETGNLRMGSSSSRSSSELVAAHDHNSNQQQDMSLSSSSATLSLMIPKCTTTNNNHKSIPTTKAADTSSLMTHFISNSCSPPSSGPHHSPHEHNPSQPFISTEANSPGAVSLSSYQNLFFPNVNSNERHHREEDDHDEELTLQQSAGDQHGASTTSEIDHEDLHNLLHLRQAMFGVEFV</sequence>
<evidence type="ECO:0000256" key="6">
    <source>
        <dbReference type="ARBA" id="ARBA00023125"/>
    </source>
</evidence>
<dbReference type="InterPro" id="IPR004333">
    <property type="entry name" value="SBP_dom"/>
</dbReference>
<feature type="region of interest" description="Disordered" evidence="10">
    <location>
        <begin position="46"/>
        <end position="65"/>
    </location>
</feature>
<dbReference type="PANTHER" id="PTHR31251:SF169">
    <property type="entry name" value="SQUAMOSA PROMOTER-BINDING-LIKE PROTEIN 8"/>
    <property type="match status" value="1"/>
</dbReference>
<feature type="compositionally biased region" description="Polar residues" evidence="10">
    <location>
        <begin position="287"/>
        <end position="298"/>
    </location>
</feature>
<dbReference type="Proteomes" id="UP001202328">
    <property type="component" value="Unassembled WGS sequence"/>
</dbReference>
<proteinExistence type="predicted"/>
<keyword evidence="5" id="KW-0805">Transcription regulation</keyword>
<reference evidence="12" key="1">
    <citation type="submission" date="2022-04" db="EMBL/GenBank/DDBJ databases">
        <title>A functionally conserved STORR gene fusion in Papaver species that diverged 16.8 million years ago.</title>
        <authorList>
            <person name="Catania T."/>
        </authorList>
    </citation>
    <scope>NUCLEOTIDE SEQUENCE</scope>
    <source>
        <strain evidence="12">S-188037</strain>
    </source>
</reference>
<evidence type="ECO:0000256" key="10">
    <source>
        <dbReference type="SAM" id="MobiDB-lite"/>
    </source>
</evidence>
<comment type="caution">
    <text evidence="12">The sequence shown here is derived from an EMBL/GenBank/DDBJ whole genome shotgun (WGS) entry which is preliminary data.</text>
</comment>
<keyword evidence="13" id="KW-1185">Reference proteome</keyword>
<evidence type="ECO:0000256" key="3">
    <source>
        <dbReference type="ARBA" id="ARBA00022771"/>
    </source>
</evidence>
<dbReference type="EMBL" id="JAJJMB010006998">
    <property type="protein sequence ID" value="KAI3932618.1"/>
    <property type="molecule type" value="Genomic_DNA"/>
</dbReference>
<dbReference type="Pfam" id="PF03110">
    <property type="entry name" value="SBP"/>
    <property type="match status" value="1"/>
</dbReference>
<organism evidence="12 13">
    <name type="scientific">Papaver atlanticum</name>
    <dbReference type="NCBI Taxonomy" id="357466"/>
    <lineage>
        <taxon>Eukaryota</taxon>
        <taxon>Viridiplantae</taxon>
        <taxon>Streptophyta</taxon>
        <taxon>Embryophyta</taxon>
        <taxon>Tracheophyta</taxon>
        <taxon>Spermatophyta</taxon>
        <taxon>Magnoliopsida</taxon>
        <taxon>Ranunculales</taxon>
        <taxon>Papaveraceae</taxon>
        <taxon>Papaveroideae</taxon>
        <taxon>Papaver</taxon>
    </lineage>
</organism>
<evidence type="ECO:0000256" key="8">
    <source>
        <dbReference type="ARBA" id="ARBA00023242"/>
    </source>
</evidence>
<feature type="region of interest" description="Disordered" evidence="10">
    <location>
        <begin position="378"/>
        <end position="413"/>
    </location>
</feature>
<keyword evidence="4" id="KW-0862">Zinc</keyword>
<evidence type="ECO:0000256" key="2">
    <source>
        <dbReference type="ARBA" id="ARBA00022723"/>
    </source>
</evidence>
<dbReference type="InterPro" id="IPR036893">
    <property type="entry name" value="SBP_sf"/>
</dbReference>
<dbReference type="InterPro" id="IPR044817">
    <property type="entry name" value="SBP-like"/>
</dbReference>
<dbReference type="FunFam" id="4.10.1100.10:FF:000001">
    <property type="entry name" value="Squamosa promoter-binding-like protein 14"/>
    <property type="match status" value="1"/>
</dbReference>
<feature type="compositionally biased region" description="Low complexity" evidence="10">
    <location>
        <begin position="381"/>
        <end position="392"/>
    </location>
</feature>
<dbReference type="GO" id="GO:0003677">
    <property type="term" value="F:DNA binding"/>
    <property type="evidence" value="ECO:0007669"/>
    <property type="project" value="UniProtKB-KW"/>
</dbReference>
<keyword evidence="7" id="KW-0804">Transcription</keyword>
<accession>A0AAD4XPZ5</accession>
<evidence type="ECO:0000259" key="11">
    <source>
        <dbReference type="PROSITE" id="PS51141"/>
    </source>
</evidence>
<evidence type="ECO:0000256" key="5">
    <source>
        <dbReference type="ARBA" id="ARBA00023015"/>
    </source>
</evidence>
<feature type="region of interest" description="Disordered" evidence="10">
    <location>
        <begin position="432"/>
        <end position="461"/>
    </location>
</feature>
<feature type="region of interest" description="Disordered" evidence="10">
    <location>
        <begin position="271"/>
        <end position="343"/>
    </location>
</feature>
<feature type="domain" description="SBP-type" evidence="11">
    <location>
        <begin position="205"/>
        <end position="282"/>
    </location>
</feature>
<evidence type="ECO:0000256" key="4">
    <source>
        <dbReference type="ARBA" id="ARBA00022833"/>
    </source>
</evidence>
<dbReference type="Gene3D" id="4.10.1100.10">
    <property type="entry name" value="Transcription factor, SBP-box domain"/>
    <property type="match status" value="1"/>
</dbReference>